<comment type="caution">
    <text evidence="1">The sequence shown here is derived from an EMBL/GenBank/DDBJ whole genome shotgun (WGS) entry which is preliminary data.</text>
</comment>
<sequence length="95" mass="11026">MIAMKKRRFEFKRSMSFLIVLIFFCGTSFAKEVKEKELKGDSEISSKPPAQGCCRIRMAGGGYDYFVSTEDDCVAHRQFHSFMKERTLCFESFPE</sequence>
<dbReference type="NCBIfam" id="NF047538">
    <property type="entry name" value="LIC_11321_fam"/>
    <property type="match status" value="1"/>
</dbReference>
<accession>A0A828Z7Q3</accession>
<dbReference type="EMBL" id="AFLV02000009">
    <property type="protein sequence ID" value="EKR65993.1"/>
    <property type="molecule type" value="Genomic_DNA"/>
</dbReference>
<evidence type="ECO:0000313" key="2">
    <source>
        <dbReference type="Proteomes" id="UP000001338"/>
    </source>
</evidence>
<dbReference type="AlphaFoldDB" id="A0A828Z7Q3"/>
<dbReference type="Proteomes" id="UP000001338">
    <property type="component" value="Unassembled WGS sequence"/>
</dbReference>
<organism evidence="1 2">
    <name type="scientific">Leptospira weilii str. 2006001853</name>
    <dbReference type="NCBI Taxonomy" id="1001589"/>
    <lineage>
        <taxon>Bacteria</taxon>
        <taxon>Pseudomonadati</taxon>
        <taxon>Spirochaetota</taxon>
        <taxon>Spirochaetia</taxon>
        <taxon>Leptospirales</taxon>
        <taxon>Leptospiraceae</taxon>
        <taxon>Leptospira</taxon>
    </lineage>
</organism>
<protein>
    <submittedName>
        <fullName evidence="1">Uncharacterized protein</fullName>
    </submittedName>
</protein>
<evidence type="ECO:0000313" key="1">
    <source>
        <dbReference type="EMBL" id="EKR65993.1"/>
    </source>
</evidence>
<reference evidence="1 2" key="1">
    <citation type="submission" date="2012-10" db="EMBL/GenBank/DDBJ databases">
        <authorList>
            <person name="Harkins D.M."/>
            <person name="Durkin A.S."/>
            <person name="Brinkac L.M."/>
            <person name="Haft D.H."/>
            <person name="Selengut J.D."/>
            <person name="Sanka R."/>
            <person name="DePew J."/>
            <person name="Purushe J."/>
            <person name="Whelen A.C."/>
            <person name="Vinetz J.M."/>
            <person name="Sutton G.G."/>
            <person name="Nierman W.C."/>
            <person name="Fouts D.E."/>
        </authorList>
    </citation>
    <scope>NUCLEOTIDE SEQUENCE [LARGE SCALE GENOMIC DNA]</scope>
    <source>
        <strain evidence="1 2">2006001853</strain>
    </source>
</reference>
<proteinExistence type="predicted"/>
<gene>
    <name evidence="1" type="ORF">LEP1GSC036_0791</name>
</gene>
<name>A0A828Z7Q3_9LEPT</name>